<keyword evidence="3" id="KW-1185">Reference proteome</keyword>
<feature type="signal peptide" evidence="1">
    <location>
        <begin position="1"/>
        <end position="33"/>
    </location>
</feature>
<feature type="chain" id="PRO_5046805529" description="NADH dehydrogenase subunit 5" evidence="1">
    <location>
        <begin position="34"/>
        <end position="79"/>
    </location>
</feature>
<evidence type="ECO:0000313" key="3">
    <source>
        <dbReference type="Proteomes" id="UP001162483"/>
    </source>
</evidence>
<reference evidence="2" key="1">
    <citation type="submission" date="2023-05" db="EMBL/GenBank/DDBJ databases">
        <authorList>
            <person name="Stuckert A."/>
        </authorList>
    </citation>
    <scope>NUCLEOTIDE SEQUENCE</scope>
</reference>
<gene>
    <name evidence="2" type="ORF">SPARVUS_LOCUS15317570</name>
</gene>
<evidence type="ECO:0008006" key="4">
    <source>
        <dbReference type="Google" id="ProtNLM"/>
    </source>
</evidence>
<comment type="caution">
    <text evidence="2">The sequence shown here is derived from an EMBL/GenBank/DDBJ whole genome shotgun (WGS) entry which is preliminary data.</text>
</comment>
<feature type="non-terminal residue" evidence="2">
    <location>
        <position position="1"/>
    </location>
</feature>
<proteinExistence type="predicted"/>
<organism evidence="2 3">
    <name type="scientific">Staurois parvus</name>
    <dbReference type="NCBI Taxonomy" id="386267"/>
    <lineage>
        <taxon>Eukaryota</taxon>
        <taxon>Metazoa</taxon>
        <taxon>Chordata</taxon>
        <taxon>Craniata</taxon>
        <taxon>Vertebrata</taxon>
        <taxon>Euteleostomi</taxon>
        <taxon>Amphibia</taxon>
        <taxon>Batrachia</taxon>
        <taxon>Anura</taxon>
        <taxon>Neobatrachia</taxon>
        <taxon>Ranoidea</taxon>
        <taxon>Ranidae</taxon>
        <taxon>Staurois</taxon>
    </lineage>
</organism>
<evidence type="ECO:0000256" key="1">
    <source>
        <dbReference type="SAM" id="SignalP"/>
    </source>
</evidence>
<protein>
    <recommendedName>
        <fullName evidence="4">NADH dehydrogenase subunit 5</fullName>
    </recommendedName>
</protein>
<evidence type="ECO:0000313" key="2">
    <source>
        <dbReference type="EMBL" id="CAI9616058.1"/>
    </source>
</evidence>
<dbReference type="Proteomes" id="UP001162483">
    <property type="component" value="Unassembled WGS sequence"/>
</dbReference>
<sequence length="79" mass="8651">ILHFRGGRLHCLPTALLPVSLGTLLWIAEKSHPEQCAYSEAHTPSPIVKHSHHTVNPLIAPHVNPFLPSAISTVSVLFF</sequence>
<accession>A0ABN9H5T3</accession>
<dbReference type="EMBL" id="CATNWA010019966">
    <property type="protein sequence ID" value="CAI9616058.1"/>
    <property type="molecule type" value="Genomic_DNA"/>
</dbReference>
<name>A0ABN9H5T3_9NEOB</name>
<keyword evidence="1" id="KW-0732">Signal</keyword>